<dbReference type="InterPro" id="IPR036397">
    <property type="entry name" value="RNaseH_sf"/>
</dbReference>
<reference evidence="2" key="1">
    <citation type="submission" date="2022-08" db="EMBL/GenBank/DDBJ databases">
        <authorList>
            <person name="Gutierrez-Valencia J."/>
        </authorList>
    </citation>
    <scope>NUCLEOTIDE SEQUENCE</scope>
</reference>
<comment type="caution">
    <text evidence="2">The sequence shown here is derived from an EMBL/GenBank/DDBJ whole genome shotgun (WGS) entry which is preliminary data.</text>
</comment>
<feature type="domain" description="RNase H type-1" evidence="1">
    <location>
        <begin position="4"/>
        <end position="87"/>
    </location>
</feature>
<keyword evidence="3" id="KW-1185">Reference proteome</keyword>
<gene>
    <name evidence="2" type="ORF">LITE_LOCUS43572</name>
</gene>
<sequence length="127" mass="14368">MGTCTITAAELKGAIEGLRIAWDKGHRKVQLHLNSLTAISLMKESEDDNHRHGFLAQQFRQFLNRNWRISISHIHRECNFAADYLAGKGHGATFGTHLFDVSDPGLNRWITYDVMGIAQTRSISYVN</sequence>
<dbReference type="CDD" id="cd06222">
    <property type="entry name" value="RNase_H_like"/>
    <property type="match status" value="1"/>
</dbReference>
<proteinExistence type="predicted"/>
<evidence type="ECO:0000313" key="2">
    <source>
        <dbReference type="EMBL" id="CAI0545408.1"/>
    </source>
</evidence>
<evidence type="ECO:0000259" key="1">
    <source>
        <dbReference type="Pfam" id="PF13456"/>
    </source>
</evidence>
<dbReference type="Gene3D" id="3.30.420.10">
    <property type="entry name" value="Ribonuclease H-like superfamily/Ribonuclease H"/>
    <property type="match status" value="1"/>
</dbReference>
<name>A0AAV0QJN8_9ROSI</name>
<accession>A0AAV0QJN8</accession>
<dbReference type="PANTHER" id="PTHR47723:SF13">
    <property type="entry name" value="PUTATIVE-RELATED"/>
    <property type="match status" value="1"/>
</dbReference>
<dbReference type="Pfam" id="PF13456">
    <property type="entry name" value="RVT_3"/>
    <property type="match status" value="1"/>
</dbReference>
<evidence type="ECO:0000313" key="3">
    <source>
        <dbReference type="Proteomes" id="UP001154282"/>
    </source>
</evidence>
<dbReference type="InterPro" id="IPR002156">
    <property type="entry name" value="RNaseH_domain"/>
</dbReference>
<dbReference type="SUPFAM" id="SSF53098">
    <property type="entry name" value="Ribonuclease H-like"/>
    <property type="match status" value="1"/>
</dbReference>
<dbReference type="InterPro" id="IPR012337">
    <property type="entry name" value="RNaseH-like_sf"/>
</dbReference>
<dbReference type="GO" id="GO:0003676">
    <property type="term" value="F:nucleic acid binding"/>
    <property type="evidence" value="ECO:0007669"/>
    <property type="project" value="InterPro"/>
</dbReference>
<dbReference type="PANTHER" id="PTHR47723">
    <property type="entry name" value="OS05G0353850 PROTEIN"/>
    <property type="match status" value="1"/>
</dbReference>
<dbReference type="EMBL" id="CAMGYJ010000009">
    <property type="protein sequence ID" value="CAI0545408.1"/>
    <property type="molecule type" value="Genomic_DNA"/>
</dbReference>
<dbReference type="Proteomes" id="UP001154282">
    <property type="component" value="Unassembled WGS sequence"/>
</dbReference>
<dbReference type="InterPro" id="IPR044730">
    <property type="entry name" value="RNase_H-like_dom_plant"/>
</dbReference>
<organism evidence="2 3">
    <name type="scientific">Linum tenue</name>
    <dbReference type="NCBI Taxonomy" id="586396"/>
    <lineage>
        <taxon>Eukaryota</taxon>
        <taxon>Viridiplantae</taxon>
        <taxon>Streptophyta</taxon>
        <taxon>Embryophyta</taxon>
        <taxon>Tracheophyta</taxon>
        <taxon>Spermatophyta</taxon>
        <taxon>Magnoliopsida</taxon>
        <taxon>eudicotyledons</taxon>
        <taxon>Gunneridae</taxon>
        <taxon>Pentapetalae</taxon>
        <taxon>rosids</taxon>
        <taxon>fabids</taxon>
        <taxon>Malpighiales</taxon>
        <taxon>Linaceae</taxon>
        <taxon>Linum</taxon>
    </lineage>
</organism>
<dbReference type="AlphaFoldDB" id="A0AAV0QJN8"/>
<dbReference type="GO" id="GO:0004523">
    <property type="term" value="F:RNA-DNA hybrid ribonuclease activity"/>
    <property type="evidence" value="ECO:0007669"/>
    <property type="project" value="InterPro"/>
</dbReference>
<protein>
    <recommendedName>
        <fullName evidence="1">RNase H type-1 domain-containing protein</fullName>
    </recommendedName>
</protein>
<dbReference type="InterPro" id="IPR053151">
    <property type="entry name" value="RNase_H-like"/>
</dbReference>